<organism evidence="3 4">
    <name type="scientific">Saponaria officinalis</name>
    <name type="common">Common soapwort</name>
    <name type="synonym">Lychnis saponaria</name>
    <dbReference type="NCBI Taxonomy" id="3572"/>
    <lineage>
        <taxon>Eukaryota</taxon>
        <taxon>Viridiplantae</taxon>
        <taxon>Streptophyta</taxon>
        <taxon>Embryophyta</taxon>
        <taxon>Tracheophyta</taxon>
        <taxon>Spermatophyta</taxon>
        <taxon>Magnoliopsida</taxon>
        <taxon>eudicotyledons</taxon>
        <taxon>Gunneridae</taxon>
        <taxon>Pentapetalae</taxon>
        <taxon>Caryophyllales</taxon>
        <taxon>Caryophyllaceae</taxon>
        <taxon>Caryophylleae</taxon>
        <taxon>Saponaria</taxon>
    </lineage>
</organism>
<protein>
    <recommendedName>
        <fullName evidence="2">CCHC-type domain-containing protein</fullName>
    </recommendedName>
</protein>
<name>A0AAW1N615_SAPOF</name>
<dbReference type="SMART" id="SM00343">
    <property type="entry name" value="ZnF_C2HC"/>
    <property type="match status" value="1"/>
</dbReference>
<dbReference type="Proteomes" id="UP001443914">
    <property type="component" value="Unassembled WGS sequence"/>
</dbReference>
<keyword evidence="4" id="KW-1185">Reference proteome</keyword>
<dbReference type="PANTHER" id="PTHR47592:SF27">
    <property type="entry name" value="OS08G0421700 PROTEIN"/>
    <property type="match status" value="1"/>
</dbReference>
<dbReference type="AlphaFoldDB" id="A0AAW1N615"/>
<keyword evidence="1" id="KW-0862">Zinc</keyword>
<dbReference type="InterPro" id="IPR001878">
    <property type="entry name" value="Znf_CCHC"/>
</dbReference>
<reference evidence="3" key="1">
    <citation type="submission" date="2024-03" db="EMBL/GenBank/DDBJ databases">
        <title>WGS assembly of Saponaria officinalis var. Norfolk2.</title>
        <authorList>
            <person name="Jenkins J."/>
            <person name="Shu S."/>
            <person name="Grimwood J."/>
            <person name="Barry K."/>
            <person name="Goodstein D."/>
            <person name="Schmutz J."/>
            <person name="Leebens-Mack J."/>
            <person name="Osbourn A."/>
        </authorList>
    </citation>
    <scope>NUCLEOTIDE SEQUENCE [LARGE SCALE GENOMIC DNA]</scope>
    <source>
        <strain evidence="3">JIC</strain>
    </source>
</reference>
<dbReference type="SUPFAM" id="SSF57756">
    <property type="entry name" value="Retrovirus zinc finger-like domains"/>
    <property type="match status" value="1"/>
</dbReference>
<evidence type="ECO:0000313" key="3">
    <source>
        <dbReference type="EMBL" id="KAK9755806.1"/>
    </source>
</evidence>
<dbReference type="InterPro" id="IPR054722">
    <property type="entry name" value="PolX-like_BBD"/>
</dbReference>
<dbReference type="GO" id="GO:0003676">
    <property type="term" value="F:nucleic acid binding"/>
    <property type="evidence" value="ECO:0007669"/>
    <property type="project" value="InterPro"/>
</dbReference>
<dbReference type="InterPro" id="IPR036875">
    <property type="entry name" value="Znf_CCHC_sf"/>
</dbReference>
<dbReference type="GO" id="GO:0008270">
    <property type="term" value="F:zinc ion binding"/>
    <property type="evidence" value="ECO:0007669"/>
    <property type="project" value="UniProtKB-KW"/>
</dbReference>
<accession>A0AAW1N615</accession>
<evidence type="ECO:0000256" key="1">
    <source>
        <dbReference type="PROSITE-ProRule" id="PRU00047"/>
    </source>
</evidence>
<dbReference type="Pfam" id="PF00098">
    <property type="entry name" value="zf-CCHC"/>
    <property type="match status" value="1"/>
</dbReference>
<dbReference type="PANTHER" id="PTHR47592">
    <property type="entry name" value="PBF68 PROTEIN"/>
    <property type="match status" value="1"/>
</dbReference>
<dbReference type="PROSITE" id="PS50158">
    <property type="entry name" value="ZF_CCHC"/>
    <property type="match status" value="1"/>
</dbReference>
<evidence type="ECO:0000259" key="2">
    <source>
        <dbReference type="PROSITE" id="PS50158"/>
    </source>
</evidence>
<dbReference type="Gene3D" id="4.10.60.10">
    <property type="entry name" value="Zinc finger, CCHC-type"/>
    <property type="match status" value="1"/>
</dbReference>
<keyword evidence="1" id="KW-0863">Zinc-finger</keyword>
<dbReference type="EMBL" id="JBDFQZ010000001">
    <property type="protein sequence ID" value="KAK9755806.1"/>
    <property type="molecule type" value="Genomic_DNA"/>
</dbReference>
<feature type="domain" description="CCHC-type" evidence="2">
    <location>
        <begin position="68"/>
        <end position="81"/>
    </location>
</feature>
<gene>
    <name evidence="3" type="ORF">RND81_01G052000</name>
</gene>
<proteinExistence type="predicted"/>
<evidence type="ECO:0000313" key="4">
    <source>
        <dbReference type="Proteomes" id="UP001443914"/>
    </source>
</evidence>
<comment type="caution">
    <text evidence="3">The sequence shown here is derived from an EMBL/GenBank/DDBJ whole genome shotgun (WGS) entry which is preliminary data.</text>
</comment>
<dbReference type="Pfam" id="PF22936">
    <property type="entry name" value="Pol_BBD"/>
    <property type="match status" value="1"/>
</dbReference>
<keyword evidence="1" id="KW-0479">Metal-binding</keyword>
<sequence length="188" mass="21662">MNVEQLATHIRIEEGIRLQDGGKDYNPSSSTINMVEGDKAKIKGKKRFGKFTQYQKGKKAKVENDENCFECNKPGHFKKDCSIWKRKMKEQKNQSHGQSSRDKPFEGICAQINNNSEMNFIAMIYEINYVQDDIASWWIDSGASRHVCNDRRYFKTFKEIIDGNVLYMGNESTVKIQGIGQVELLFTS</sequence>